<keyword evidence="14" id="KW-1185">Reference proteome</keyword>
<protein>
    <recommendedName>
        <fullName evidence="11">Phosphoribosyl-AMP cyclohydrolase</fullName>
        <shortName evidence="11">PRA-CH</shortName>
        <ecNumber evidence="11">3.5.4.19</ecNumber>
    </recommendedName>
</protein>
<feature type="domain" description="Phosphoribosyl-AMP cyclohydrolase" evidence="12">
    <location>
        <begin position="36"/>
        <end position="109"/>
    </location>
</feature>
<evidence type="ECO:0000256" key="2">
    <source>
        <dbReference type="ARBA" id="ARBA00001460"/>
    </source>
</evidence>
<dbReference type="SUPFAM" id="SSF141734">
    <property type="entry name" value="HisI-like"/>
    <property type="match status" value="1"/>
</dbReference>
<keyword evidence="7 11" id="KW-0963">Cytoplasm</keyword>
<dbReference type="NCBIfam" id="NF000768">
    <property type="entry name" value="PRK00051.1"/>
    <property type="match status" value="1"/>
</dbReference>
<evidence type="ECO:0000256" key="4">
    <source>
        <dbReference type="ARBA" id="ARBA00005204"/>
    </source>
</evidence>
<dbReference type="HAMAP" id="MF_01021">
    <property type="entry name" value="HisI"/>
    <property type="match status" value="1"/>
</dbReference>
<dbReference type="EMBL" id="VWPJ01000033">
    <property type="protein sequence ID" value="KAA5603727.1"/>
    <property type="molecule type" value="Genomic_DNA"/>
</dbReference>
<feature type="binding site" evidence="11">
    <location>
        <position position="85"/>
    </location>
    <ligand>
        <name>Mg(2+)</name>
        <dbReference type="ChEBI" id="CHEBI:18420"/>
    </ligand>
</feature>
<keyword evidence="11" id="KW-0479">Metal-binding</keyword>
<dbReference type="GO" id="GO:0005737">
    <property type="term" value="C:cytoplasm"/>
    <property type="evidence" value="ECO:0007669"/>
    <property type="project" value="UniProtKB-SubCell"/>
</dbReference>
<evidence type="ECO:0000256" key="11">
    <source>
        <dbReference type="HAMAP-Rule" id="MF_01021"/>
    </source>
</evidence>
<evidence type="ECO:0000256" key="7">
    <source>
        <dbReference type="ARBA" id="ARBA00022490"/>
    </source>
</evidence>
<evidence type="ECO:0000256" key="1">
    <source>
        <dbReference type="ARBA" id="ARBA00000024"/>
    </source>
</evidence>
<dbReference type="InterPro" id="IPR026660">
    <property type="entry name" value="PRA-CH"/>
</dbReference>
<dbReference type="GO" id="GO:0004635">
    <property type="term" value="F:phosphoribosyl-AMP cyclohydrolase activity"/>
    <property type="evidence" value="ECO:0007669"/>
    <property type="project" value="UniProtKB-UniRule"/>
</dbReference>
<keyword evidence="11" id="KW-0460">Magnesium</keyword>
<evidence type="ECO:0000256" key="5">
    <source>
        <dbReference type="ARBA" id="ARBA00007731"/>
    </source>
</evidence>
<dbReference type="PANTHER" id="PTHR42945">
    <property type="entry name" value="HISTIDINE BIOSYNTHESIS BIFUNCTIONAL PROTEIN"/>
    <property type="match status" value="1"/>
</dbReference>
<feature type="binding site" evidence="11">
    <location>
        <position position="100"/>
    </location>
    <ligand>
        <name>Zn(2+)</name>
        <dbReference type="ChEBI" id="CHEBI:29105"/>
        <note>ligand shared between dimeric partners</note>
    </ligand>
</feature>
<comment type="cofactor">
    <cofactor evidence="11">
        <name>Zn(2+)</name>
        <dbReference type="ChEBI" id="CHEBI:29105"/>
    </cofactor>
    <text evidence="11">Binds 1 zinc ion per subunit.</text>
</comment>
<keyword evidence="9 11" id="KW-0378">Hydrolase</keyword>
<dbReference type="Pfam" id="PF01502">
    <property type="entry name" value="PRA-CH"/>
    <property type="match status" value="1"/>
</dbReference>
<comment type="pathway">
    <text evidence="4">Amino-acid biosynthesis; L-histidine biosynthesis; L-histidine from 5-phospho-alpha-D-ribose 1-diphosphate: step 2/9.</text>
</comment>
<dbReference type="UniPathway" id="UPA00031">
    <property type="reaction ID" value="UER00008"/>
</dbReference>
<comment type="similarity">
    <text evidence="6">In the N-terminal section; belongs to the PRA-CH family.</text>
</comment>
<dbReference type="GO" id="GO:0008270">
    <property type="term" value="F:zinc ion binding"/>
    <property type="evidence" value="ECO:0007669"/>
    <property type="project" value="UniProtKB-UniRule"/>
</dbReference>
<evidence type="ECO:0000313" key="14">
    <source>
        <dbReference type="Proteomes" id="UP000324065"/>
    </source>
</evidence>
<comment type="pathway">
    <text evidence="3 11">Amino-acid biosynthesis; L-histidine biosynthesis; L-histidine from 5-phospho-alpha-D-ribose 1-diphosphate: step 3/9.</text>
</comment>
<comment type="caution">
    <text evidence="13">The sequence shown here is derived from an EMBL/GenBank/DDBJ whole genome shotgun (WGS) entry which is preliminary data.</text>
</comment>
<keyword evidence="11" id="KW-0862">Zinc</keyword>
<comment type="catalytic activity">
    <reaction evidence="1 11">
        <text>1-(5-phospho-beta-D-ribosyl)-5'-AMP + H2O = 1-(5-phospho-beta-D-ribosyl)-5-[(5-phospho-beta-D-ribosylamino)methylideneamino]imidazole-4-carboxamide</text>
        <dbReference type="Rhea" id="RHEA:20049"/>
        <dbReference type="ChEBI" id="CHEBI:15377"/>
        <dbReference type="ChEBI" id="CHEBI:58435"/>
        <dbReference type="ChEBI" id="CHEBI:59457"/>
        <dbReference type="EC" id="3.5.4.19"/>
    </reaction>
</comment>
<comment type="similarity">
    <text evidence="5">In the C-terminal section; belongs to the PRA-PH family.</text>
</comment>
<dbReference type="EC" id="3.5.4.19" evidence="11"/>
<comment type="catalytic activity">
    <reaction evidence="2">
        <text>1-(5-phospho-beta-D-ribosyl)-ATP + H2O = 1-(5-phospho-beta-D-ribosyl)-5'-AMP + diphosphate + H(+)</text>
        <dbReference type="Rhea" id="RHEA:22828"/>
        <dbReference type="ChEBI" id="CHEBI:15377"/>
        <dbReference type="ChEBI" id="CHEBI:15378"/>
        <dbReference type="ChEBI" id="CHEBI:33019"/>
        <dbReference type="ChEBI" id="CHEBI:59457"/>
        <dbReference type="ChEBI" id="CHEBI:73183"/>
        <dbReference type="EC" id="3.6.1.31"/>
    </reaction>
</comment>
<evidence type="ECO:0000256" key="9">
    <source>
        <dbReference type="ARBA" id="ARBA00022801"/>
    </source>
</evidence>
<dbReference type="OrthoDB" id="9795769at2"/>
<gene>
    <name evidence="11 13" type="primary">hisI</name>
    <name evidence="13" type="ORF">F1188_19505</name>
</gene>
<dbReference type="RefSeq" id="WP_150064126.1">
    <property type="nucleotide sequence ID" value="NZ_JACHII010000032.1"/>
</dbReference>
<comment type="similarity">
    <text evidence="11">Belongs to the PRA-CH family.</text>
</comment>
<feature type="binding site" evidence="11">
    <location>
        <position position="83"/>
    </location>
    <ligand>
        <name>Mg(2+)</name>
        <dbReference type="ChEBI" id="CHEBI:18420"/>
    </ligand>
</feature>
<comment type="subcellular location">
    <subcellularLocation>
        <location evidence="11">Cytoplasm</location>
    </subcellularLocation>
</comment>
<evidence type="ECO:0000259" key="12">
    <source>
        <dbReference type="Pfam" id="PF01502"/>
    </source>
</evidence>
<evidence type="ECO:0000256" key="3">
    <source>
        <dbReference type="ARBA" id="ARBA00005169"/>
    </source>
</evidence>
<evidence type="ECO:0000256" key="8">
    <source>
        <dbReference type="ARBA" id="ARBA00022605"/>
    </source>
</evidence>
<dbReference type="Proteomes" id="UP000324065">
    <property type="component" value="Unassembled WGS sequence"/>
</dbReference>
<keyword evidence="8 11" id="KW-0028">Amino-acid biosynthesis</keyword>
<evidence type="ECO:0000313" key="13">
    <source>
        <dbReference type="EMBL" id="KAA5603727.1"/>
    </source>
</evidence>
<keyword evidence="10 11" id="KW-0368">Histidine biosynthesis</keyword>
<name>A0A5M6I762_9PROT</name>
<comment type="cofactor">
    <cofactor evidence="11">
        <name>Mg(2+)</name>
        <dbReference type="ChEBI" id="CHEBI:18420"/>
    </cofactor>
    <text evidence="11">Binds 1 Mg(2+) ion per subunit.</text>
</comment>
<dbReference type="InterPro" id="IPR002496">
    <property type="entry name" value="PRib_AMP_CycHydrolase_dom"/>
</dbReference>
<dbReference type="FunFam" id="3.10.20.810:FF:000001">
    <property type="entry name" value="Histidine biosynthesis bifunctional protein HisIE"/>
    <property type="match status" value="1"/>
</dbReference>
<dbReference type="GO" id="GO:0000105">
    <property type="term" value="P:L-histidine biosynthetic process"/>
    <property type="evidence" value="ECO:0007669"/>
    <property type="project" value="UniProtKB-UniRule"/>
</dbReference>
<accession>A0A5M6I762</accession>
<evidence type="ECO:0000256" key="10">
    <source>
        <dbReference type="ARBA" id="ARBA00023102"/>
    </source>
</evidence>
<organism evidence="13 14">
    <name type="scientific">Roseospira marina</name>
    <dbReference type="NCBI Taxonomy" id="140057"/>
    <lineage>
        <taxon>Bacteria</taxon>
        <taxon>Pseudomonadati</taxon>
        <taxon>Pseudomonadota</taxon>
        <taxon>Alphaproteobacteria</taxon>
        <taxon>Rhodospirillales</taxon>
        <taxon>Rhodospirillaceae</taxon>
        <taxon>Roseospira</taxon>
    </lineage>
</organism>
<feature type="binding site" evidence="11">
    <location>
        <position position="107"/>
    </location>
    <ligand>
        <name>Zn(2+)</name>
        <dbReference type="ChEBI" id="CHEBI:29105"/>
        <note>ligand shared between dimeric partners</note>
    </ligand>
</feature>
<dbReference type="InterPro" id="IPR038019">
    <property type="entry name" value="PRib_AMP_CycHydrolase_sf"/>
</dbReference>
<feature type="binding site" evidence="11">
    <location>
        <position position="84"/>
    </location>
    <ligand>
        <name>Zn(2+)</name>
        <dbReference type="ChEBI" id="CHEBI:29105"/>
        <note>ligand shared between dimeric partners</note>
    </ligand>
</feature>
<proteinExistence type="inferred from homology"/>
<feature type="binding site" evidence="11">
    <location>
        <position position="87"/>
    </location>
    <ligand>
        <name>Mg(2+)</name>
        <dbReference type="ChEBI" id="CHEBI:18420"/>
    </ligand>
</feature>
<dbReference type="AlphaFoldDB" id="A0A5M6I762"/>
<dbReference type="Gene3D" id="3.10.20.810">
    <property type="entry name" value="Phosphoribosyl-AMP cyclohydrolase"/>
    <property type="match status" value="1"/>
</dbReference>
<dbReference type="PANTHER" id="PTHR42945:SF1">
    <property type="entry name" value="HISTIDINE BIOSYNTHESIS BIFUNCTIONAL PROTEIN HIS7"/>
    <property type="match status" value="1"/>
</dbReference>
<sequence>MTVPTAPVGVLDAVQFNADGLVPAIAQQHDTGEVLMMAWMTRDTLAETLETGRVCYWSRSRGKPWRKGETSGQVQTLKALRVDCDGDTLLVLVDQIGVACHTGRRSCFYREARDGGGTLVEIAAPEADPAALYGPAKSMAGGTTDGSPA</sequence>
<reference evidence="13 14" key="1">
    <citation type="submission" date="2019-09" db="EMBL/GenBank/DDBJ databases">
        <title>Genome sequence of Roseospira marina, one of the more divergent members of the non-sulfur purple photosynthetic bacterial family, the Rhodospirillaceae.</title>
        <authorList>
            <person name="Meyer T."/>
            <person name="Kyndt J."/>
        </authorList>
    </citation>
    <scope>NUCLEOTIDE SEQUENCE [LARGE SCALE GENOMIC DNA]</scope>
    <source>
        <strain evidence="13 14">DSM 15113</strain>
    </source>
</reference>
<comment type="subunit">
    <text evidence="11">Homodimer.</text>
</comment>
<evidence type="ECO:0000256" key="6">
    <source>
        <dbReference type="ARBA" id="ARBA00008299"/>
    </source>
</evidence>
<dbReference type="GO" id="GO:0000287">
    <property type="term" value="F:magnesium ion binding"/>
    <property type="evidence" value="ECO:0007669"/>
    <property type="project" value="UniProtKB-UniRule"/>
</dbReference>
<dbReference type="GO" id="GO:0004636">
    <property type="term" value="F:phosphoribosyl-ATP diphosphatase activity"/>
    <property type="evidence" value="ECO:0007669"/>
    <property type="project" value="UniProtKB-EC"/>
</dbReference>
<comment type="function">
    <text evidence="11">Catalyzes the hydrolysis of the adenine ring of phosphoribosyl-AMP.</text>
</comment>